<dbReference type="EMBL" id="JANFWR010000010">
    <property type="protein sequence ID" value="MCW0399352.1"/>
    <property type="molecule type" value="Genomic_DNA"/>
</dbReference>
<sequence>MYLQLLDEDWNEEGHIAEIQLLDPFGNVVDVINDRAPWIQDSQIGGDIEVMKARVAELKAESAFESGWDNFETSRHLADQASAIAAQLSMIQYRGRLVN</sequence>
<reference evidence="1 2" key="1">
    <citation type="submission" date="2022-06" db="EMBL/GenBank/DDBJ databases">
        <title>Dynamics of rice microbiomes reveals core vertical transmitted seed endophytes.</title>
        <authorList>
            <person name="Liao K."/>
            <person name="Zhang X."/>
        </authorList>
    </citation>
    <scope>NUCLEOTIDE SEQUENCE [LARGE SCALE GENOMIC DNA]</scope>
    <source>
        <strain evidence="1 2">YT10-10-1</strain>
    </source>
</reference>
<protein>
    <submittedName>
        <fullName evidence="1">Uncharacterized protein</fullName>
    </submittedName>
</protein>
<evidence type="ECO:0000313" key="1">
    <source>
        <dbReference type="EMBL" id="MCW0399352.1"/>
    </source>
</evidence>
<organism evidence="1 2">
    <name type="scientific">Xanthomonas sacchari</name>
    <dbReference type="NCBI Taxonomy" id="56458"/>
    <lineage>
        <taxon>Bacteria</taxon>
        <taxon>Pseudomonadati</taxon>
        <taxon>Pseudomonadota</taxon>
        <taxon>Gammaproteobacteria</taxon>
        <taxon>Lysobacterales</taxon>
        <taxon>Lysobacteraceae</taxon>
        <taxon>Xanthomonas</taxon>
    </lineage>
</organism>
<accession>A0ABT3DVC8</accession>
<proteinExistence type="predicted"/>
<keyword evidence="2" id="KW-1185">Reference proteome</keyword>
<gene>
    <name evidence="1" type="ORF">NB700_001908</name>
</gene>
<evidence type="ECO:0000313" key="2">
    <source>
        <dbReference type="Proteomes" id="UP001320843"/>
    </source>
</evidence>
<dbReference type="Proteomes" id="UP001320843">
    <property type="component" value="Unassembled WGS sequence"/>
</dbReference>
<name>A0ABT3DVC8_9XANT</name>
<comment type="caution">
    <text evidence="1">The sequence shown here is derived from an EMBL/GenBank/DDBJ whole genome shotgun (WGS) entry which is preliminary data.</text>
</comment>